<evidence type="ECO:0000256" key="6">
    <source>
        <dbReference type="ARBA" id="ARBA00023136"/>
    </source>
</evidence>
<evidence type="ECO:0000256" key="5">
    <source>
        <dbReference type="ARBA" id="ARBA00022989"/>
    </source>
</evidence>
<dbReference type="InterPro" id="IPR051907">
    <property type="entry name" value="DoxX-like_oxidoreductase"/>
</dbReference>
<dbReference type="PATRIC" id="fig|68170.10.peg.4189"/>
<evidence type="ECO:0000256" key="3">
    <source>
        <dbReference type="ARBA" id="ARBA00022475"/>
    </source>
</evidence>
<reference evidence="8" key="1">
    <citation type="submission" date="2015-02" db="EMBL/GenBank/DDBJ databases">
        <authorList>
            <person name="Ju K.-S."/>
            <person name="Doroghazi J.R."/>
            <person name="Metcalf W."/>
        </authorList>
    </citation>
    <scope>NUCLEOTIDE SEQUENCE [LARGE SCALE GENOMIC DNA]</scope>
    <source>
        <strain evidence="8">NRRL B-16140</strain>
    </source>
</reference>
<comment type="subcellular location">
    <subcellularLocation>
        <location evidence="1">Cell membrane</location>
        <topology evidence="1">Multi-pass membrane protein</topology>
    </subcellularLocation>
</comment>
<evidence type="ECO:0000313" key="8">
    <source>
        <dbReference type="EMBL" id="KJK48614.1"/>
    </source>
</evidence>
<feature type="transmembrane region" description="Helical" evidence="7">
    <location>
        <begin position="148"/>
        <end position="167"/>
    </location>
</feature>
<organism evidence="8 9">
    <name type="scientific">Lentzea aerocolonigenes</name>
    <name type="common">Lechevalieria aerocolonigenes</name>
    <name type="synonym">Saccharothrix aerocolonigenes</name>
    <dbReference type="NCBI Taxonomy" id="68170"/>
    <lineage>
        <taxon>Bacteria</taxon>
        <taxon>Bacillati</taxon>
        <taxon>Actinomycetota</taxon>
        <taxon>Actinomycetes</taxon>
        <taxon>Pseudonocardiales</taxon>
        <taxon>Pseudonocardiaceae</taxon>
        <taxon>Lentzea</taxon>
    </lineage>
</organism>
<dbReference type="RefSeq" id="WP_045312417.1">
    <property type="nucleotide sequence ID" value="NZ_JYJG01000101.1"/>
</dbReference>
<gene>
    <name evidence="8" type="ORF">UK23_16520</name>
</gene>
<proteinExistence type="inferred from homology"/>
<dbReference type="GO" id="GO:0005886">
    <property type="term" value="C:plasma membrane"/>
    <property type="evidence" value="ECO:0007669"/>
    <property type="project" value="UniProtKB-SubCell"/>
</dbReference>
<evidence type="ECO:0000256" key="1">
    <source>
        <dbReference type="ARBA" id="ARBA00004651"/>
    </source>
</evidence>
<feature type="transmembrane region" description="Helical" evidence="7">
    <location>
        <begin position="36"/>
        <end position="60"/>
    </location>
</feature>
<accession>A0A0F0GYS3</accession>
<comment type="similarity">
    <text evidence="2">Belongs to the DoxX family.</text>
</comment>
<evidence type="ECO:0000313" key="9">
    <source>
        <dbReference type="Proteomes" id="UP000033393"/>
    </source>
</evidence>
<evidence type="ECO:0000256" key="2">
    <source>
        <dbReference type="ARBA" id="ARBA00006679"/>
    </source>
</evidence>
<feature type="transmembrane region" description="Helical" evidence="7">
    <location>
        <begin position="72"/>
        <end position="97"/>
    </location>
</feature>
<name>A0A0F0GYS3_LENAE</name>
<keyword evidence="6 7" id="KW-0472">Membrane</keyword>
<feature type="transmembrane region" description="Helical" evidence="7">
    <location>
        <begin position="117"/>
        <end position="136"/>
    </location>
</feature>
<dbReference type="EMBL" id="JYJG01000101">
    <property type="protein sequence ID" value="KJK48614.1"/>
    <property type="molecule type" value="Genomic_DNA"/>
</dbReference>
<dbReference type="InterPro" id="IPR032808">
    <property type="entry name" value="DoxX"/>
</dbReference>
<dbReference type="Proteomes" id="UP000033393">
    <property type="component" value="Unassembled WGS sequence"/>
</dbReference>
<keyword evidence="9" id="KW-1185">Reference proteome</keyword>
<dbReference type="PANTHER" id="PTHR33452">
    <property type="entry name" value="OXIDOREDUCTASE CATD-RELATED"/>
    <property type="match status" value="1"/>
</dbReference>
<sequence>MSNHVEAQQQRGYDIGLLLLRACLGLTMAAHGAQHLFGWFGGVGLAITAKSFSANGYLAADVMAVVAAVSELLGGLGLALGLLTPLAAAAIIGTMINATAVKWSNGFFIPKGVEYEIVLAVAAAALALTGPGRFAADSFLPVLRAHRLRYGVSAVALAVVSGVVVLLTRS</sequence>
<dbReference type="Pfam" id="PF07681">
    <property type="entry name" value="DoxX"/>
    <property type="match status" value="1"/>
</dbReference>
<evidence type="ECO:0000256" key="4">
    <source>
        <dbReference type="ARBA" id="ARBA00022692"/>
    </source>
</evidence>
<evidence type="ECO:0000256" key="7">
    <source>
        <dbReference type="SAM" id="Phobius"/>
    </source>
</evidence>
<keyword evidence="5 7" id="KW-1133">Transmembrane helix</keyword>
<protein>
    <submittedName>
        <fullName evidence="8">DoxX family protein</fullName>
    </submittedName>
</protein>
<dbReference type="OrthoDB" id="346004at2"/>
<dbReference type="AlphaFoldDB" id="A0A0F0GYS3"/>
<keyword evidence="4 7" id="KW-0812">Transmembrane</keyword>
<comment type="caution">
    <text evidence="8">The sequence shown here is derived from an EMBL/GenBank/DDBJ whole genome shotgun (WGS) entry which is preliminary data.</text>
</comment>
<keyword evidence="3" id="KW-1003">Cell membrane</keyword>
<dbReference type="PANTHER" id="PTHR33452:SF1">
    <property type="entry name" value="INNER MEMBRANE PROTEIN YPHA-RELATED"/>
    <property type="match status" value="1"/>
</dbReference>